<dbReference type="InterPro" id="IPR001046">
    <property type="entry name" value="NRAMP_fam"/>
</dbReference>
<dbReference type="PRINTS" id="PR00447">
    <property type="entry name" value="NATRESASSCMP"/>
</dbReference>
<dbReference type="STRING" id="981085.W9SBV7"/>
<evidence type="ECO:0000256" key="2">
    <source>
        <dbReference type="ARBA" id="ARBA00009965"/>
    </source>
</evidence>
<comment type="subcellular location">
    <subcellularLocation>
        <location evidence="1">Membrane</location>
        <topology evidence="1">Multi-pass membrane protein</topology>
    </subcellularLocation>
</comment>
<feature type="transmembrane region" description="Helical" evidence="9">
    <location>
        <begin position="114"/>
        <end position="130"/>
    </location>
</feature>
<dbReference type="GO" id="GO:0005886">
    <property type="term" value="C:plasma membrane"/>
    <property type="evidence" value="ECO:0007669"/>
    <property type="project" value="TreeGrafter"/>
</dbReference>
<keyword evidence="4 9" id="KW-0812">Transmembrane</keyword>
<evidence type="ECO:0000313" key="10">
    <source>
        <dbReference type="EMBL" id="EXC34899.1"/>
    </source>
</evidence>
<feature type="compositionally biased region" description="Low complexity" evidence="8">
    <location>
        <begin position="314"/>
        <end position="323"/>
    </location>
</feature>
<sequence length="337" mass="37568">MAACFFGEMSYVKPLASGVFKGMFIPELNDQGATRDAIAFLRCLPFVRDREWICILFVAFMINVAVISVSGTVCSANNLSSDDTDRCSDLTLNSASFLLQGFLDLKMKKWMRNLMTRTIAISPSLIASIIRDSSGVGRLINIVLMILSFELPFALIPLLKFSSSTIKIGPYKNSIYASRFRFVYHCLRGCFPLGKTLPYRCIFTSHSFGRSLSPVHLRRKSARSVSYYALFQGWLLLEKSPDCLCTRTSFITEQSFRGLSWFWHESRSNEKELPASGNPSGLTMSSQLLHLNAFRGEPASSGFEWHFTPNHNSSADSSTSVGSDLHLVSPKLHPGHG</sequence>
<dbReference type="GO" id="GO:0005384">
    <property type="term" value="F:manganese ion transmembrane transporter activity"/>
    <property type="evidence" value="ECO:0007669"/>
    <property type="project" value="TreeGrafter"/>
</dbReference>
<evidence type="ECO:0000256" key="4">
    <source>
        <dbReference type="ARBA" id="ARBA00022692"/>
    </source>
</evidence>
<accession>W9SBV7</accession>
<gene>
    <name evidence="10" type="ORF">L484_020015</name>
</gene>
<dbReference type="PANTHER" id="PTHR11706">
    <property type="entry name" value="SOLUTE CARRIER PROTEIN FAMILY 11 MEMBER"/>
    <property type="match status" value="1"/>
</dbReference>
<name>W9SBV7_9ROSA</name>
<keyword evidence="7 9" id="KW-0472">Membrane</keyword>
<evidence type="ECO:0000256" key="7">
    <source>
        <dbReference type="ARBA" id="ARBA00023136"/>
    </source>
</evidence>
<feature type="region of interest" description="Disordered" evidence="8">
    <location>
        <begin position="314"/>
        <end position="337"/>
    </location>
</feature>
<dbReference type="PANTHER" id="PTHR11706:SF77">
    <property type="entry name" value="METAL TRANSPORTER NRAMP5"/>
    <property type="match status" value="1"/>
</dbReference>
<feature type="transmembrane region" description="Helical" evidence="9">
    <location>
        <begin position="136"/>
        <end position="159"/>
    </location>
</feature>
<reference evidence="11" key="1">
    <citation type="submission" date="2013-01" db="EMBL/GenBank/DDBJ databases">
        <title>Draft Genome Sequence of a Mulberry Tree, Morus notabilis C.K. Schneid.</title>
        <authorList>
            <person name="He N."/>
            <person name="Zhao S."/>
        </authorList>
    </citation>
    <scope>NUCLEOTIDE SEQUENCE</scope>
</reference>
<keyword evidence="11" id="KW-1185">Reference proteome</keyword>
<evidence type="ECO:0000313" key="11">
    <source>
        <dbReference type="Proteomes" id="UP000030645"/>
    </source>
</evidence>
<evidence type="ECO:0000256" key="1">
    <source>
        <dbReference type="ARBA" id="ARBA00004141"/>
    </source>
</evidence>
<dbReference type="AlphaFoldDB" id="W9SBV7"/>
<dbReference type="EMBL" id="KE346352">
    <property type="protein sequence ID" value="EXC34899.1"/>
    <property type="molecule type" value="Genomic_DNA"/>
</dbReference>
<feature type="transmembrane region" description="Helical" evidence="9">
    <location>
        <begin position="52"/>
        <end position="70"/>
    </location>
</feature>
<comment type="similarity">
    <text evidence="2">Belongs to the NRAMP (TC 2.A.55) family.</text>
</comment>
<evidence type="ECO:0000256" key="3">
    <source>
        <dbReference type="ARBA" id="ARBA00022448"/>
    </source>
</evidence>
<keyword evidence="5 9" id="KW-1133">Transmembrane helix</keyword>
<proteinExistence type="inferred from homology"/>
<protein>
    <submittedName>
        <fullName evidence="10">Metal transporter Nramp5</fullName>
    </submittedName>
</protein>
<dbReference type="eggNOG" id="KOG1291">
    <property type="taxonomic scope" value="Eukaryota"/>
</dbReference>
<evidence type="ECO:0000256" key="6">
    <source>
        <dbReference type="ARBA" id="ARBA00023065"/>
    </source>
</evidence>
<keyword evidence="6" id="KW-0406">Ion transport</keyword>
<dbReference type="Proteomes" id="UP000030645">
    <property type="component" value="Unassembled WGS sequence"/>
</dbReference>
<dbReference type="Pfam" id="PF01566">
    <property type="entry name" value="Nramp"/>
    <property type="match status" value="1"/>
</dbReference>
<organism evidence="10 11">
    <name type="scientific">Morus notabilis</name>
    <dbReference type="NCBI Taxonomy" id="981085"/>
    <lineage>
        <taxon>Eukaryota</taxon>
        <taxon>Viridiplantae</taxon>
        <taxon>Streptophyta</taxon>
        <taxon>Embryophyta</taxon>
        <taxon>Tracheophyta</taxon>
        <taxon>Spermatophyta</taxon>
        <taxon>Magnoliopsida</taxon>
        <taxon>eudicotyledons</taxon>
        <taxon>Gunneridae</taxon>
        <taxon>Pentapetalae</taxon>
        <taxon>rosids</taxon>
        <taxon>fabids</taxon>
        <taxon>Rosales</taxon>
        <taxon>Moraceae</taxon>
        <taxon>Moreae</taxon>
        <taxon>Morus</taxon>
    </lineage>
</organism>
<evidence type="ECO:0000256" key="9">
    <source>
        <dbReference type="SAM" id="Phobius"/>
    </source>
</evidence>
<evidence type="ECO:0000256" key="5">
    <source>
        <dbReference type="ARBA" id="ARBA00022989"/>
    </source>
</evidence>
<evidence type="ECO:0000256" key="8">
    <source>
        <dbReference type="SAM" id="MobiDB-lite"/>
    </source>
</evidence>
<dbReference type="GO" id="GO:0015086">
    <property type="term" value="F:cadmium ion transmembrane transporter activity"/>
    <property type="evidence" value="ECO:0007669"/>
    <property type="project" value="TreeGrafter"/>
</dbReference>
<dbReference type="GO" id="GO:0034755">
    <property type="term" value="P:iron ion transmembrane transport"/>
    <property type="evidence" value="ECO:0007669"/>
    <property type="project" value="TreeGrafter"/>
</dbReference>
<keyword evidence="3" id="KW-0813">Transport</keyword>